<reference evidence="15 16" key="1">
    <citation type="submission" date="2016-08" db="EMBL/GenBank/DDBJ databases">
        <title>Whole genome sequence of Pseudomonas graminis strain UASWS1507, a potential biological control agent for agriculture.</title>
        <authorList>
            <person name="Crovadore J."/>
            <person name="Calmin G."/>
            <person name="Chablais R."/>
            <person name="Cochard B."/>
            <person name="Lefort F."/>
        </authorList>
    </citation>
    <scope>NUCLEOTIDE SEQUENCE [LARGE SCALE GENOMIC DNA]</scope>
    <source>
        <strain evidence="15 16">UASWS1507</strain>
    </source>
</reference>
<dbReference type="OrthoDB" id="9763290at2"/>
<evidence type="ECO:0000313" key="16">
    <source>
        <dbReference type="Proteomes" id="UP000095143"/>
    </source>
</evidence>
<dbReference type="InterPro" id="IPR001962">
    <property type="entry name" value="Asn_synthase"/>
</dbReference>
<evidence type="ECO:0000256" key="13">
    <source>
        <dbReference type="PIRSR" id="PIRSR001589-2"/>
    </source>
</evidence>
<sequence>MCGIFLSVTPHNNIGTAYANFQNLRHRGPDSSTFKNIPFPLAREFSIAYGFHRLAINDRTHKGDQPFYFDDGSFVICNGEIYNHAALKETFLAGTSFLSGSDCEVLLPLYKKLGIEFVDHLEGEFALVIFDASTSQIIAARDSVGVRPLYVSTHESIQGLTISSELKGITHGDARHFPPGQVTSWSLTQVETRPFSNMSSHLLPKSALSIEDSAEALRATVEQSVISRLHADVPVGCFLSGGIDSSAVAALAAKYYGKPISTFTLRIEGLPNEDATYAKEVASHIGSVHYEIVTDLDEIFSLIDEVIEISETFNFEMLPNLILVYLVARYVRQNTDIKVLLDGTGPDEMLGGYWFFRDAPTIDDFESETVKQLAEMHRTELLGDRVVSYFGLEMRYPYLDTRVTTLLNQIPPEQKFVQVYGYEKRILRLAMENLLPAAVVWRKKLGMTHGAGENFENIFDKEIRRRLGTQDNQESHARILGIEEYYKDVFYKSYPKGQSVECNVTALPWRADDPIAIWR</sequence>
<dbReference type="GO" id="GO:0005829">
    <property type="term" value="C:cytosol"/>
    <property type="evidence" value="ECO:0007669"/>
    <property type="project" value="TreeGrafter"/>
</dbReference>
<dbReference type="Gene3D" id="3.60.20.10">
    <property type="entry name" value="Glutamine Phosphoribosylpyrophosphate, subunit 1, domain 1"/>
    <property type="match status" value="1"/>
</dbReference>
<dbReference type="Gene3D" id="3.40.50.620">
    <property type="entry name" value="HUPs"/>
    <property type="match status" value="1"/>
</dbReference>
<keyword evidence="8 12" id="KW-0061">Asparagine biosynthesis</keyword>
<proteinExistence type="inferred from homology"/>
<dbReference type="Pfam" id="PF13537">
    <property type="entry name" value="GATase_7"/>
    <property type="match status" value="1"/>
</dbReference>
<comment type="pathway">
    <text evidence="1">Amino-acid biosynthesis; L-asparagine biosynthesis; L-asparagine from L-aspartate (L-Gln route): step 1/1.</text>
</comment>
<evidence type="ECO:0000256" key="1">
    <source>
        <dbReference type="ARBA" id="ARBA00005187"/>
    </source>
</evidence>
<dbReference type="NCBIfam" id="TIGR01536">
    <property type="entry name" value="asn_synth_AEB"/>
    <property type="match status" value="1"/>
</dbReference>
<gene>
    <name evidence="15" type="ORF">BBI10_04160</name>
</gene>
<dbReference type="InterPro" id="IPR033738">
    <property type="entry name" value="AsnB_N"/>
</dbReference>
<feature type="domain" description="Glutamine amidotransferase type-2" evidence="14">
    <location>
        <begin position="2"/>
        <end position="213"/>
    </location>
</feature>
<dbReference type="PANTHER" id="PTHR11772:SF23">
    <property type="entry name" value="ASPARAGINE SYNTHETASE [GLUTAMINE-HYDROLYZING]"/>
    <property type="match status" value="1"/>
</dbReference>
<comment type="similarity">
    <text evidence="2">Belongs to the asparagine synthetase family.</text>
</comment>
<accession>A0A1C2ECR7</accession>
<name>A0A1C2ECR7_9PSED</name>
<dbReference type="CDD" id="cd01991">
    <property type="entry name" value="Asn_synthase_B_C"/>
    <property type="match status" value="1"/>
</dbReference>
<dbReference type="Pfam" id="PF00733">
    <property type="entry name" value="Asn_synthase"/>
    <property type="match status" value="2"/>
</dbReference>
<dbReference type="CDD" id="cd00712">
    <property type="entry name" value="AsnB"/>
    <property type="match status" value="1"/>
</dbReference>
<evidence type="ECO:0000256" key="8">
    <source>
        <dbReference type="ARBA" id="ARBA00022888"/>
    </source>
</evidence>
<dbReference type="PROSITE" id="PS51278">
    <property type="entry name" value="GATASE_TYPE_2"/>
    <property type="match status" value="1"/>
</dbReference>
<dbReference type="InterPro" id="IPR017932">
    <property type="entry name" value="GATase_2_dom"/>
</dbReference>
<evidence type="ECO:0000259" key="14">
    <source>
        <dbReference type="PROSITE" id="PS51278"/>
    </source>
</evidence>
<keyword evidence="7 13" id="KW-0067">ATP-binding</keyword>
<keyword evidence="6 13" id="KW-0547">Nucleotide-binding</keyword>
<evidence type="ECO:0000256" key="2">
    <source>
        <dbReference type="ARBA" id="ARBA00005752"/>
    </source>
</evidence>
<dbReference type="InterPro" id="IPR014729">
    <property type="entry name" value="Rossmann-like_a/b/a_fold"/>
</dbReference>
<dbReference type="Proteomes" id="UP000095143">
    <property type="component" value="Unassembled WGS sequence"/>
</dbReference>
<feature type="binding site" evidence="13">
    <location>
        <position position="102"/>
    </location>
    <ligand>
        <name>L-glutamine</name>
        <dbReference type="ChEBI" id="CHEBI:58359"/>
    </ligand>
</feature>
<dbReference type="InterPro" id="IPR050795">
    <property type="entry name" value="Asn_Synthetase"/>
</dbReference>
<keyword evidence="9 12" id="KW-0315">Glutamine amidotransferase</keyword>
<dbReference type="SUPFAM" id="SSF52402">
    <property type="entry name" value="Adenine nucleotide alpha hydrolases-like"/>
    <property type="match status" value="1"/>
</dbReference>
<feature type="active site" description="For GATase activity" evidence="12">
    <location>
        <position position="2"/>
    </location>
</feature>
<dbReference type="AlphaFoldDB" id="A0A1C2ECR7"/>
<evidence type="ECO:0000313" key="15">
    <source>
        <dbReference type="EMBL" id="OCX24819.1"/>
    </source>
</evidence>
<comment type="catalytic activity">
    <reaction evidence="11">
        <text>L-aspartate + L-glutamine + ATP + H2O = L-asparagine + L-glutamate + AMP + diphosphate + H(+)</text>
        <dbReference type="Rhea" id="RHEA:12228"/>
        <dbReference type="ChEBI" id="CHEBI:15377"/>
        <dbReference type="ChEBI" id="CHEBI:15378"/>
        <dbReference type="ChEBI" id="CHEBI:29985"/>
        <dbReference type="ChEBI" id="CHEBI:29991"/>
        <dbReference type="ChEBI" id="CHEBI:30616"/>
        <dbReference type="ChEBI" id="CHEBI:33019"/>
        <dbReference type="ChEBI" id="CHEBI:58048"/>
        <dbReference type="ChEBI" id="CHEBI:58359"/>
        <dbReference type="ChEBI" id="CHEBI:456215"/>
        <dbReference type="EC" id="6.3.5.4"/>
    </reaction>
</comment>
<evidence type="ECO:0000256" key="6">
    <source>
        <dbReference type="ARBA" id="ARBA00022741"/>
    </source>
</evidence>
<comment type="caution">
    <text evidence="15">The sequence shown here is derived from an EMBL/GenBank/DDBJ whole genome shotgun (WGS) entry which is preliminary data.</text>
</comment>
<evidence type="ECO:0000256" key="12">
    <source>
        <dbReference type="PIRSR" id="PIRSR001589-1"/>
    </source>
</evidence>
<dbReference type="GO" id="GO:0005524">
    <property type="term" value="F:ATP binding"/>
    <property type="evidence" value="ECO:0007669"/>
    <property type="project" value="UniProtKB-KW"/>
</dbReference>
<dbReference type="EMBL" id="MDEN01000053">
    <property type="protein sequence ID" value="OCX24819.1"/>
    <property type="molecule type" value="Genomic_DNA"/>
</dbReference>
<evidence type="ECO:0000256" key="9">
    <source>
        <dbReference type="ARBA" id="ARBA00022962"/>
    </source>
</evidence>
<evidence type="ECO:0000256" key="10">
    <source>
        <dbReference type="ARBA" id="ARBA00030234"/>
    </source>
</evidence>
<dbReference type="GO" id="GO:0006529">
    <property type="term" value="P:asparagine biosynthetic process"/>
    <property type="evidence" value="ECO:0007669"/>
    <property type="project" value="UniProtKB-KW"/>
</dbReference>
<evidence type="ECO:0000256" key="5">
    <source>
        <dbReference type="ARBA" id="ARBA00022605"/>
    </source>
</evidence>
<evidence type="ECO:0000256" key="11">
    <source>
        <dbReference type="ARBA" id="ARBA00048741"/>
    </source>
</evidence>
<dbReference type="InterPro" id="IPR029055">
    <property type="entry name" value="Ntn_hydrolases_N"/>
</dbReference>
<dbReference type="PANTHER" id="PTHR11772">
    <property type="entry name" value="ASPARAGINE SYNTHETASE"/>
    <property type="match status" value="1"/>
</dbReference>
<keyword evidence="4" id="KW-0436">Ligase</keyword>
<dbReference type="PIRSF" id="PIRSF001589">
    <property type="entry name" value="Asn_synthetase_glu-h"/>
    <property type="match status" value="1"/>
</dbReference>
<evidence type="ECO:0000256" key="7">
    <source>
        <dbReference type="ARBA" id="ARBA00022840"/>
    </source>
</evidence>
<keyword evidence="5 12" id="KW-0028">Amino-acid biosynthesis</keyword>
<evidence type="ECO:0000256" key="3">
    <source>
        <dbReference type="ARBA" id="ARBA00012737"/>
    </source>
</evidence>
<protein>
    <recommendedName>
        <fullName evidence="3">asparagine synthase (glutamine-hydrolyzing)</fullName>
        <ecNumber evidence="3">6.3.5.4</ecNumber>
    </recommendedName>
    <alternativeName>
        <fullName evidence="10">Glutamine-dependent asparagine synthetase</fullName>
    </alternativeName>
</protein>
<dbReference type="SUPFAM" id="SSF56235">
    <property type="entry name" value="N-terminal nucleophile aminohydrolases (Ntn hydrolases)"/>
    <property type="match status" value="1"/>
</dbReference>
<organism evidence="15 16">
    <name type="scientific">Pseudomonas graminis</name>
    <dbReference type="NCBI Taxonomy" id="158627"/>
    <lineage>
        <taxon>Bacteria</taxon>
        <taxon>Pseudomonadati</taxon>
        <taxon>Pseudomonadota</taxon>
        <taxon>Gammaproteobacteria</taxon>
        <taxon>Pseudomonadales</taxon>
        <taxon>Pseudomonadaceae</taxon>
        <taxon>Pseudomonas</taxon>
    </lineage>
</organism>
<dbReference type="EC" id="6.3.5.4" evidence="3"/>
<dbReference type="InterPro" id="IPR006426">
    <property type="entry name" value="Asn_synth_AEB"/>
</dbReference>
<dbReference type="RefSeq" id="WP_065987036.1">
    <property type="nucleotide sequence ID" value="NZ_MDEN01000053.1"/>
</dbReference>
<evidence type="ECO:0000256" key="4">
    <source>
        <dbReference type="ARBA" id="ARBA00022598"/>
    </source>
</evidence>
<dbReference type="GO" id="GO:0004066">
    <property type="term" value="F:asparagine synthase (glutamine-hydrolyzing) activity"/>
    <property type="evidence" value="ECO:0007669"/>
    <property type="project" value="UniProtKB-EC"/>
</dbReference>